<dbReference type="EMBL" id="JHEG02000005">
    <property type="protein sequence ID" value="KIE13817.1"/>
    <property type="molecule type" value="Genomic_DNA"/>
</dbReference>
<reference evidence="1" key="1">
    <citation type="journal article" date="2015" name="Genome Announc.">
        <title>Draft Genome Sequence of Tolypothrix boutellei Strain VB521301.</title>
        <authorList>
            <person name="Chandrababunaidu M.M."/>
            <person name="Singh D."/>
            <person name="Sen D."/>
            <person name="Bhan S."/>
            <person name="Das S."/>
            <person name="Gupta A."/>
            <person name="Adhikary S.P."/>
            <person name="Tripathy S."/>
        </authorList>
    </citation>
    <scope>NUCLEOTIDE SEQUENCE</scope>
    <source>
        <strain evidence="1">VB521301</strain>
    </source>
</reference>
<name>A0A0C1NFZ1_9CYAN</name>
<dbReference type="AlphaFoldDB" id="A0A0C1NFZ1"/>
<comment type="caution">
    <text evidence="1">The sequence shown here is derived from an EMBL/GenBank/DDBJ whole genome shotgun (WGS) entry which is preliminary data.</text>
</comment>
<organism evidence="1">
    <name type="scientific">Tolypothrix bouteillei VB521301</name>
    <dbReference type="NCBI Taxonomy" id="1479485"/>
    <lineage>
        <taxon>Bacteria</taxon>
        <taxon>Bacillati</taxon>
        <taxon>Cyanobacteriota</taxon>
        <taxon>Cyanophyceae</taxon>
        <taxon>Nostocales</taxon>
        <taxon>Tolypothrichaceae</taxon>
        <taxon>Tolypothrix</taxon>
    </lineage>
</organism>
<proteinExistence type="predicted"/>
<sequence length="70" mass="8633">MVSNHTLNLLFDKMFEGLWYRYERSCDFLQDKKLSRSEQHFFTGQAIAYDIVIEDLREMRRTFDEYLNEK</sequence>
<accession>A0A0C1NFZ1</accession>
<gene>
    <name evidence="1" type="ORF">DA73_0201865</name>
</gene>
<protein>
    <submittedName>
        <fullName evidence="1">Uncharacterized protein</fullName>
    </submittedName>
</protein>
<evidence type="ECO:0000313" key="1">
    <source>
        <dbReference type="EMBL" id="KIE13817.1"/>
    </source>
</evidence>